<name>A0AA36BPW6_OCTVU</name>
<accession>A0AA36BPW6</accession>
<evidence type="ECO:0000313" key="1">
    <source>
        <dbReference type="EMBL" id="CAI9738073.1"/>
    </source>
</evidence>
<sequence length="90" mass="10132">MSSNMAEQISSRQNFVVVAIATEDALPNYGRNINLSTGLNDARLHNSLNLADLNKTLTFVDDDSTVLYRRLPFHKSEMIVVLELDLKEHS</sequence>
<evidence type="ECO:0000313" key="2">
    <source>
        <dbReference type="Proteomes" id="UP001162480"/>
    </source>
</evidence>
<protein>
    <submittedName>
        <fullName evidence="1">Uncharacterized protein</fullName>
    </submittedName>
</protein>
<dbReference type="EMBL" id="OX597834">
    <property type="protein sequence ID" value="CAI9738073.1"/>
    <property type="molecule type" value="Genomic_DNA"/>
</dbReference>
<dbReference type="AlphaFoldDB" id="A0AA36BPW6"/>
<reference evidence="1" key="1">
    <citation type="submission" date="2023-08" db="EMBL/GenBank/DDBJ databases">
        <authorList>
            <person name="Alioto T."/>
            <person name="Alioto T."/>
            <person name="Gomez Garrido J."/>
        </authorList>
    </citation>
    <scope>NUCLEOTIDE SEQUENCE</scope>
</reference>
<gene>
    <name evidence="1" type="ORF">OCTVUL_1B007374</name>
</gene>
<proteinExistence type="predicted"/>
<dbReference type="Proteomes" id="UP001162480">
    <property type="component" value="Chromosome 21"/>
</dbReference>
<keyword evidence="2" id="KW-1185">Reference proteome</keyword>
<organism evidence="1 2">
    <name type="scientific">Octopus vulgaris</name>
    <name type="common">Common octopus</name>
    <dbReference type="NCBI Taxonomy" id="6645"/>
    <lineage>
        <taxon>Eukaryota</taxon>
        <taxon>Metazoa</taxon>
        <taxon>Spiralia</taxon>
        <taxon>Lophotrochozoa</taxon>
        <taxon>Mollusca</taxon>
        <taxon>Cephalopoda</taxon>
        <taxon>Coleoidea</taxon>
        <taxon>Octopodiformes</taxon>
        <taxon>Octopoda</taxon>
        <taxon>Incirrata</taxon>
        <taxon>Octopodidae</taxon>
        <taxon>Octopus</taxon>
    </lineage>
</organism>